<name>K8E0L5_9FIRM</name>
<evidence type="ECO:0000313" key="5">
    <source>
        <dbReference type="EMBL" id="CCO09149.1"/>
    </source>
</evidence>
<dbReference type="GO" id="GO:0016787">
    <property type="term" value="F:hydrolase activity"/>
    <property type="evidence" value="ECO:0007669"/>
    <property type="project" value="UniProtKB-KW"/>
</dbReference>
<evidence type="ECO:0000256" key="1">
    <source>
        <dbReference type="ARBA" id="ARBA00022649"/>
    </source>
</evidence>
<organism evidence="5 6">
    <name type="scientific">Desulforamulus hydrothermalis Lam5 = DSM 18033</name>
    <dbReference type="NCBI Taxonomy" id="1121428"/>
    <lineage>
        <taxon>Bacteria</taxon>
        <taxon>Bacillati</taxon>
        <taxon>Bacillota</taxon>
        <taxon>Clostridia</taxon>
        <taxon>Eubacteriales</taxon>
        <taxon>Peptococcaceae</taxon>
        <taxon>Desulforamulus</taxon>
    </lineage>
</organism>
<comment type="caution">
    <text evidence="5">The sequence shown here is derived from an EMBL/GenBank/DDBJ whole genome shotgun (WGS) entry which is preliminary data.</text>
</comment>
<dbReference type="GO" id="GO:0004540">
    <property type="term" value="F:RNA nuclease activity"/>
    <property type="evidence" value="ECO:0007669"/>
    <property type="project" value="InterPro"/>
</dbReference>
<dbReference type="AlphaFoldDB" id="K8E0L5"/>
<dbReference type="eggNOG" id="COG2445">
    <property type="taxonomic scope" value="Bacteria"/>
</dbReference>
<dbReference type="NCBIfam" id="NF047751">
    <property type="entry name" value="HepT_toxin"/>
    <property type="match status" value="1"/>
</dbReference>
<dbReference type="PANTHER" id="PTHR33397">
    <property type="entry name" value="UPF0331 PROTEIN YUTE"/>
    <property type="match status" value="1"/>
</dbReference>
<dbReference type="EMBL" id="CAOS01000013">
    <property type="protein sequence ID" value="CCO09149.1"/>
    <property type="molecule type" value="Genomic_DNA"/>
</dbReference>
<dbReference type="PANTHER" id="PTHR33397:SF3">
    <property type="entry name" value="MRNA NUCLEASE HEPT"/>
    <property type="match status" value="1"/>
</dbReference>
<dbReference type="InterPro" id="IPR052379">
    <property type="entry name" value="Type_VII_TA_RNase"/>
</dbReference>
<dbReference type="Proteomes" id="UP000009315">
    <property type="component" value="Unassembled WGS sequence"/>
</dbReference>
<evidence type="ECO:0000256" key="3">
    <source>
        <dbReference type="ARBA" id="ARBA00022801"/>
    </source>
</evidence>
<dbReference type="SUPFAM" id="SSF81593">
    <property type="entry name" value="Nucleotidyltransferase substrate binding subunit/domain"/>
    <property type="match status" value="1"/>
</dbReference>
<reference evidence="5 6" key="1">
    <citation type="journal article" date="2013" name="Genome Announc.">
        <title>Genome Sequence of the Sulfate-Reducing Bacterium Desulfotomaculum hydrothermale Lam5(T).</title>
        <authorList>
            <person name="Amin O."/>
            <person name="Fardeau M.L."/>
            <person name="Valette O."/>
            <person name="Hirschler-Rea A."/>
            <person name="Barbe V."/>
            <person name="Medigue C."/>
            <person name="Vacherie B."/>
            <person name="Ollivier B."/>
            <person name="Bertin P.N."/>
            <person name="Dolla A."/>
        </authorList>
    </citation>
    <scope>NUCLEOTIDE SEQUENCE [LARGE SCALE GENOMIC DNA]</scope>
    <source>
        <strain evidence="6">Lam5 / DSM 18033</strain>
    </source>
</reference>
<protein>
    <recommendedName>
        <fullName evidence="7">DUF86 domain-containing protein</fullName>
    </recommendedName>
</protein>
<dbReference type="InterPro" id="IPR008201">
    <property type="entry name" value="HepT-like"/>
</dbReference>
<evidence type="ECO:0000256" key="2">
    <source>
        <dbReference type="ARBA" id="ARBA00022722"/>
    </source>
</evidence>
<dbReference type="Pfam" id="PF01934">
    <property type="entry name" value="HepT-like"/>
    <property type="match status" value="1"/>
</dbReference>
<comment type="similarity">
    <text evidence="4">Belongs to the HepT RNase toxin family.</text>
</comment>
<dbReference type="STRING" id="1121428.DESHY_60321"/>
<evidence type="ECO:0000256" key="4">
    <source>
        <dbReference type="ARBA" id="ARBA00024207"/>
    </source>
</evidence>
<accession>K8E0L5</accession>
<dbReference type="InterPro" id="IPR037038">
    <property type="entry name" value="HepT-like_sf"/>
</dbReference>
<sequence length="139" mass="15955">MVAMINDVILNKTQVIKRCKKRIQEEYDNNFQNLLNYTRQDSIILNIQRACEAAIDLAMHVVAEKKLGLPQSSRQAFDLLYENGLIERELSERLKAMVGFRNIAVHDYQSVNLNILQKIIENHLADLETFAGILVKLDG</sequence>
<evidence type="ECO:0008006" key="7">
    <source>
        <dbReference type="Google" id="ProtNLM"/>
    </source>
</evidence>
<proteinExistence type="inferred from homology"/>
<dbReference type="GO" id="GO:0110001">
    <property type="term" value="C:toxin-antitoxin complex"/>
    <property type="evidence" value="ECO:0007669"/>
    <property type="project" value="InterPro"/>
</dbReference>
<dbReference type="Gene3D" id="1.20.120.580">
    <property type="entry name" value="bsu32300-like"/>
    <property type="match status" value="1"/>
</dbReference>
<evidence type="ECO:0000313" key="6">
    <source>
        <dbReference type="Proteomes" id="UP000009315"/>
    </source>
</evidence>
<keyword evidence="6" id="KW-1185">Reference proteome</keyword>
<gene>
    <name evidence="5" type="ORF">DESHY_60321</name>
</gene>
<keyword evidence="3" id="KW-0378">Hydrolase</keyword>
<keyword evidence="2" id="KW-0540">Nuclease</keyword>
<keyword evidence="1" id="KW-1277">Toxin-antitoxin system</keyword>